<dbReference type="EMBL" id="CAJPDS010000044">
    <property type="protein sequence ID" value="CAF9927234.1"/>
    <property type="molecule type" value="Genomic_DNA"/>
</dbReference>
<protein>
    <submittedName>
        <fullName evidence="1">Uncharacterized protein</fullName>
    </submittedName>
</protein>
<comment type="caution">
    <text evidence="1">The sequence shown here is derived from an EMBL/GenBank/DDBJ whole genome shotgun (WGS) entry which is preliminary data.</text>
</comment>
<dbReference type="Proteomes" id="UP000664521">
    <property type="component" value="Unassembled WGS sequence"/>
</dbReference>
<evidence type="ECO:0000313" key="2">
    <source>
        <dbReference type="Proteomes" id="UP000664521"/>
    </source>
</evidence>
<dbReference type="AlphaFoldDB" id="A0A8H3IUK7"/>
<evidence type="ECO:0000313" key="1">
    <source>
        <dbReference type="EMBL" id="CAF9927234.1"/>
    </source>
</evidence>
<gene>
    <name evidence="1" type="ORF">HETSPECPRED_006517</name>
</gene>
<keyword evidence="2" id="KW-1185">Reference proteome</keyword>
<name>A0A8H3IUK7_9LECA</name>
<reference evidence="1" key="1">
    <citation type="submission" date="2021-03" db="EMBL/GenBank/DDBJ databases">
        <authorList>
            <person name="Tagirdzhanova G."/>
        </authorList>
    </citation>
    <scope>NUCLEOTIDE SEQUENCE</scope>
</reference>
<organism evidence="1 2">
    <name type="scientific">Heterodermia speciosa</name>
    <dbReference type="NCBI Taxonomy" id="116794"/>
    <lineage>
        <taxon>Eukaryota</taxon>
        <taxon>Fungi</taxon>
        <taxon>Dikarya</taxon>
        <taxon>Ascomycota</taxon>
        <taxon>Pezizomycotina</taxon>
        <taxon>Lecanoromycetes</taxon>
        <taxon>OSLEUM clade</taxon>
        <taxon>Lecanoromycetidae</taxon>
        <taxon>Caliciales</taxon>
        <taxon>Physciaceae</taxon>
        <taxon>Heterodermia</taxon>
    </lineage>
</organism>
<feature type="non-terminal residue" evidence="1">
    <location>
        <position position="146"/>
    </location>
</feature>
<proteinExistence type="predicted"/>
<accession>A0A8H3IUK7</accession>
<sequence length="146" mass="16733">MLVATSSALLMGLGTWIKRIYYGGPNPQHWEYDLKRRALRKIIHPRTSSKKRLQKSQNLLDSGDSLVVTIWYRPLEDAVMRSVSWKTTGHWCIQVGAKYYELLVDKSKKPPTYLGVHSALPFTKEDPKNISKSTYTTLSPTDVDHE</sequence>